<accession>A0AAD4TMV6</accession>
<comment type="caution">
    <text evidence="3">The sequence shown here is derived from an EMBL/GenBank/DDBJ whole genome shotgun (WGS) entry which is preliminary data.</text>
</comment>
<name>A0AAD4TMV6_OVIAM</name>
<keyword evidence="4" id="KW-1185">Reference proteome</keyword>
<organism evidence="3 4">
    <name type="scientific">Ovis ammon polii</name>
    <dbReference type="NCBI Taxonomy" id="230172"/>
    <lineage>
        <taxon>Eukaryota</taxon>
        <taxon>Metazoa</taxon>
        <taxon>Chordata</taxon>
        <taxon>Craniata</taxon>
        <taxon>Vertebrata</taxon>
        <taxon>Euteleostomi</taxon>
        <taxon>Mammalia</taxon>
        <taxon>Eutheria</taxon>
        <taxon>Laurasiatheria</taxon>
        <taxon>Artiodactyla</taxon>
        <taxon>Ruminantia</taxon>
        <taxon>Pecora</taxon>
        <taxon>Bovidae</taxon>
        <taxon>Caprinae</taxon>
        <taxon>Ovis</taxon>
    </lineage>
</organism>
<reference evidence="3" key="1">
    <citation type="submission" date="2022-03" db="EMBL/GenBank/DDBJ databases">
        <title>Genomic analyses of argali, domestic sheep and their hybrids provide insights into chromosomal evolution, heterosis and genetic basis of agronomic traits.</title>
        <authorList>
            <person name="Li M."/>
        </authorList>
    </citation>
    <scope>NUCLEOTIDE SEQUENCE</scope>
    <source>
        <strain evidence="3">CAU-MHL-2022a</strain>
        <tissue evidence="3">Skin</tissue>
    </source>
</reference>
<evidence type="ECO:0000313" key="3">
    <source>
        <dbReference type="EMBL" id="KAI4529387.1"/>
    </source>
</evidence>
<sequence length="97" mass="11068">MDSYEPGAYTEGVMRNVNFLTSTGSHLYFYEGEYVLTEKAKNDIAIPEFVTQVNVALEALSKNSLDVFDDSQFVDISKKIYDTIHDIRCSVMMIRLD</sequence>
<evidence type="ECO:0000256" key="2">
    <source>
        <dbReference type="ARBA" id="ARBA00022490"/>
    </source>
</evidence>
<proteinExistence type="predicted"/>
<dbReference type="Gene3D" id="1.20.120.230">
    <property type="entry name" value="Alpha-catenin/vinculin-like"/>
    <property type="match status" value="1"/>
</dbReference>
<dbReference type="InterPro" id="IPR036723">
    <property type="entry name" value="Alpha-catenin/vinculin-like_sf"/>
</dbReference>
<dbReference type="EMBL" id="JAKZEL010000028">
    <property type="protein sequence ID" value="KAI4529387.1"/>
    <property type="molecule type" value="Genomic_DNA"/>
</dbReference>
<comment type="subcellular location">
    <subcellularLocation>
        <location evidence="1">Cytoplasm</location>
    </subcellularLocation>
</comment>
<dbReference type="GO" id="GO:0005737">
    <property type="term" value="C:cytoplasm"/>
    <property type="evidence" value="ECO:0007669"/>
    <property type="project" value="UniProtKB-SubCell"/>
</dbReference>
<keyword evidence="2" id="KW-0963">Cytoplasm</keyword>
<dbReference type="AlphaFoldDB" id="A0AAD4TMV6"/>
<evidence type="ECO:0000313" key="4">
    <source>
        <dbReference type="Proteomes" id="UP001214576"/>
    </source>
</evidence>
<dbReference type="GO" id="GO:0007155">
    <property type="term" value="P:cell adhesion"/>
    <property type="evidence" value="ECO:0007669"/>
    <property type="project" value="InterPro"/>
</dbReference>
<dbReference type="SUPFAM" id="SSF47220">
    <property type="entry name" value="alpha-catenin/vinculin-like"/>
    <property type="match status" value="1"/>
</dbReference>
<dbReference type="GO" id="GO:0051015">
    <property type="term" value="F:actin filament binding"/>
    <property type="evidence" value="ECO:0007669"/>
    <property type="project" value="InterPro"/>
</dbReference>
<protein>
    <submittedName>
        <fullName evidence="3">Uncharacterized protein</fullName>
    </submittedName>
</protein>
<evidence type="ECO:0000256" key="1">
    <source>
        <dbReference type="ARBA" id="ARBA00004496"/>
    </source>
</evidence>
<dbReference type="Proteomes" id="UP001214576">
    <property type="component" value="Unassembled WGS sequence"/>
</dbReference>
<gene>
    <name evidence="3" type="ORF">MG293_020635</name>
</gene>